<evidence type="ECO:0000313" key="1">
    <source>
        <dbReference type="EMBL" id="CAG8717753.1"/>
    </source>
</evidence>
<dbReference type="EMBL" id="CAJVPZ010024034">
    <property type="protein sequence ID" value="CAG8717753.1"/>
    <property type="molecule type" value="Genomic_DNA"/>
</dbReference>
<comment type="caution">
    <text evidence="1">The sequence shown here is derived from an EMBL/GenBank/DDBJ whole genome shotgun (WGS) entry which is preliminary data.</text>
</comment>
<name>A0A9N9I2H9_9GLOM</name>
<sequence>VVWKLADKLTTAFQLSDPTIHELFKDSKEINKTGFLLIAMCYAKGIEKLNLIYNQEILKTEKKDVKGQRSCNVNVYKLSSLSNNNDKKKRKKINIIDKNSGNNDKTISDEMKLPFTKRIHRTTSNNAKEILS</sequence>
<accession>A0A9N9I2H9</accession>
<evidence type="ECO:0000313" key="2">
    <source>
        <dbReference type="Proteomes" id="UP000789396"/>
    </source>
</evidence>
<dbReference type="OrthoDB" id="2414085at2759"/>
<gene>
    <name evidence="1" type="ORF">RFULGI_LOCUS11256</name>
</gene>
<reference evidence="1" key="1">
    <citation type="submission" date="2021-06" db="EMBL/GenBank/DDBJ databases">
        <authorList>
            <person name="Kallberg Y."/>
            <person name="Tangrot J."/>
            <person name="Rosling A."/>
        </authorList>
    </citation>
    <scope>NUCLEOTIDE SEQUENCE</scope>
    <source>
        <strain evidence="1">IN212</strain>
    </source>
</reference>
<organism evidence="1 2">
    <name type="scientific">Racocetra fulgida</name>
    <dbReference type="NCBI Taxonomy" id="60492"/>
    <lineage>
        <taxon>Eukaryota</taxon>
        <taxon>Fungi</taxon>
        <taxon>Fungi incertae sedis</taxon>
        <taxon>Mucoromycota</taxon>
        <taxon>Glomeromycotina</taxon>
        <taxon>Glomeromycetes</taxon>
        <taxon>Diversisporales</taxon>
        <taxon>Gigasporaceae</taxon>
        <taxon>Racocetra</taxon>
    </lineage>
</organism>
<proteinExistence type="predicted"/>
<feature type="non-terminal residue" evidence="1">
    <location>
        <position position="1"/>
    </location>
</feature>
<protein>
    <submittedName>
        <fullName evidence="1">10722_t:CDS:1</fullName>
    </submittedName>
</protein>
<keyword evidence="2" id="KW-1185">Reference proteome</keyword>
<dbReference type="AlphaFoldDB" id="A0A9N9I2H9"/>
<dbReference type="Proteomes" id="UP000789396">
    <property type="component" value="Unassembled WGS sequence"/>
</dbReference>